<comment type="similarity">
    <text evidence="2">Belongs to the mitochondrion-specific ribosomal protein mS29 family.</text>
</comment>
<comment type="subcellular location">
    <subcellularLocation>
        <location evidence="1">Mitochondrion</location>
    </subcellularLocation>
</comment>
<name>A0A8H5GYX3_9AGAR</name>
<dbReference type="AlphaFoldDB" id="A0A8H5GYX3"/>
<dbReference type="PANTHER" id="PTHR12810:SF0">
    <property type="entry name" value="SMALL RIBOSOMAL SUBUNIT PROTEIN MS29"/>
    <property type="match status" value="1"/>
</dbReference>
<organism evidence="8 9">
    <name type="scientific">Tetrapyrgos nigripes</name>
    <dbReference type="NCBI Taxonomy" id="182062"/>
    <lineage>
        <taxon>Eukaryota</taxon>
        <taxon>Fungi</taxon>
        <taxon>Dikarya</taxon>
        <taxon>Basidiomycota</taxon>
        <taxon>Agaricomycotina</taxon>
        <taxon>Agaricomycetes</taxon>
        <taxon>Agaricomycetidae</taxon>
        <taxon>Agaricales</taxon>
        <taxon>Marasmiineae</taxon>
        <taxon>Marasmiaceae</taxon>
        <taxon>Tetrapyrgos</taxon>
    </lineage>
</organism>
<evidence type="ECO:0000313" key="8">
    <source>
        <dbReference type="EMBL" id="KAF5373831.1"/>
    </source>
</evidence>
<gene>
    <name evidence="8" type="ORF">D9758_000990</name>
</gene>
<dbReference type="Gene3D" id="3.40.50.300">
    <property type="entry name" value="P-loop containing nucleotide triphosphate hydrolases"/>
    <property type="match status" value="1"/>
</dbReference>
<protein>
    <recommendedName>
        <fullName evidence="7">Small ribosomal subunit protein mS29</fullName>
    </recommendedName>
</protein>
<dbReference type="Proteomes" id="UP000559256">
    <property type="component" value="Unassembled WGS sequence"/>
</dbReference>
<reference evidence="8 9" key="1">
    <citation type="journal article" date="2020" name="ISME J.">
        <title>Uncovering the hidden diversity of litter-decomposition mechanisms in mushroom-forming fungi.</title>
        <authorList>
            <person name="Floudas D."/>
            <person name="Bentzer J."/>
            <person name="Ahren D."/>
            <person name="Johansson T."/>
            <person name="Persson P."/>
            <person name="Tunlid A."/>
        </authorList>
    </citation>
    <scope>NUCLEOTIDE SEQUENCE [LARGE SCALE GENOMIC DNA]</scope>
    <source>
        <strain evidence="8 9">CBS 291.85</strain>
    </source>
</reference>
<evidence type="ECO:0000256" key="2">
    <source>
        <dbReference type="ARBA" id="ARBA00009863"/>
    </source>
</evidence>
<dbReference type="GO" id="GO:0003735">
    <property type="term" value="F:structural constituent of ribosome"/>
    <property type="evidence" value="ECO:0007669"/>
    <property type="project" value="TreeGrafter"/>
</dbReference>
<dbReference type="GO" id="GO:0005763">
    <property type="term" value="C:mitochondrial small ribosomal subunit"/>
    <property type="evidence" value="ECO:0007669"/>
    <property type="project" value="TreeGrafter"/>
</dbReference>
<evidence type="ECO:0000256" key="3">
    <source>
        <dbReference type="ARBA" id="ARBA00022946"/>
    </source>
</evidence>
<evidence type="ECO:0000256" key="7">
    <source>
        <dbReference type="ARBA" id="ARBA00035140"/>
    </source>
</evidence>
<keyword evidence="4" id="KW-0689">Ribosomal protein</keyword>
<dbReference type="EMBL" id="JAACJM010000003">
    <property type="protein sequence ID" value="KAF5373831.1"/>
    <property type="molecule type" value="Genomic_DNA"/>
</dbReference>
<dbReference type="Pfam" id="PF10236">
    <property type="entry name" value="DAP3"/>
    <property type="match status" value="1"/>
</dbReference>
<proteinExistence type="inferred from homology"/>
<dbReference type="SUPFAM" id="SSF52540">
    <property type="entry name" value="P-loop containing nucleoside triphosphate hydrolases"/>
    <property type="match status" value="1"/>
</dbReference>
<evidence type="ECO:0000256" key="6">
    <source>
        <dbReference type="ARBA" id="ARBA00023274"/>
    </source>
</evidence>
<accession>A0A8H5GYX3</accession>
<keyword evidence="9" id="KW-1185">Reference proteome</keyword>
<evidence type="ECO:0000313" key="9">
    <source>
        <dbReference type="Proteomes" id="UP000559256"/>
    </source>
</evidence>
<evidence type="ECO:0000256" key="5">
    <source>
        <dbReference type="ARBA" id="ARBA00023128"/>
    </source>
</evidence>
<evidence type="ECO:0000256" key="1">
    <source>
        <dbReference type="ARBA" id="ARBA00004173"/>
    </source>
</evidence>
<evidence type="ECO:0000256" key="4">
    <source>
        <dbReference type="ARBA" id="ARBA00022980"/>
    </source>
</evidence>
<dbReference type="InterPro" id="IPR027417">
    <property type="entry name" value="P-loop_NTPase"/>
</dbReference>
<keyword evidence="3" id="KW-0809">Transit peptide</keyword>
<comment type="caution">
    <text evidence="8">The sequence shown here is derived from an EMBL/GenBank/DDBJ whole genome shotgun (WGS) entry which is preliminary data.</text>
</comment>
<keyword evidence="5" id="KW-0496">Mitochondrion</keyword>
<dbReference type="InterPro" id="IPR019368">
    <property type="entry name" value="Ribosomal_mS29"/>
</dbReference>
<keyword evidence="6" id="KW-0687">Ribonucleoprotein</keyword>
<dbReference type="PANTHER" id="PTHR12810">
    <property type="entry name" value="MITOCHONDRIAL 28S RIBOSOMAL PROTEIN S29"/>
    <property type="match status" value="1"/>
</dbReference>
<dbReference type="OrthoDB" id="274828at2759"/>
<sequence length="464" mass="52019">MSFILSRASPCRPALRNALLSVAESRNYATAVPGKSNAFKMTGRTSKKKKVFSKKGRIPAWRSMPATQLSDPLFQSDNRTPIALPPFRPYNVDEEMVGKAVHFEERENDPIKFFGTPKDILLEYRLLSRRASVVRDVTVQTARLLDEAAKNPSKQTRVAITGSAGSGKSTLLLQAVRYCQDNEWIVIYIPRAKKTVDSTTLHQYDLRSQTYLQPKYALQLLQRTLNVNSALLTKIPMRRALTLEKRQIAGGISLAELATMGVKEPQIATQVLDHFMTELANQTTSPVLLAIDDFQAIYRERTVYRDPHFAHIRPYHLSMPRLLLEFASGKRSFSNGAVLGALTASDSQFPISNELITSLSLPSFLPWSPYDKANKSLMEYAKGLINLQVPNKFTLEEATAVFEVWMKDRSLSSPVNDESLLAKYTETGGHPRTFVWKGILATLEGALPEPDLSTPWPHLRELGI</sequence>